<dbReference type="InterPro" id="IPR018289">
    <property type="entry name" value="MULE_transposase_dom"/>
</dbReference>
<feature type="compositionally biased region" description="Polar residues" evidence="1">
    <location>
        <begin position="256"/>
        <end position="267"/>
    </location>
</feature>
<feature type="compositionally biased region" description="Basic residues" evidence="1">
    <location>
        <begin position="275"/>
        <end position="284"/>
    </location>
</feature>
<evidence type="ECO:0000313" key="4">
    <source>
        <dbReference type="Proteomes" id="UP000789759"/>
    </source>
</evidence>
<dbReference type="Proteomes" id="UP000789759">
    <property type="component" value="Unassembled WGS sequence"/>
</dbReference>
<reference evidence="3" key="1">
    <citation type="submission" date="2021-06" db="EMBL/GenBank/DDBJ databases">
        <authorList>
            <person name="Kallberg Y."/>
            <person name="Tangrot J."/>
            <person name="Rosling A."/>
        </authorList>
    </citation>
    <scope>NUCLEOTIDE SEQUENCE</scope>
    <source>
        <strain evidence="3">FL966</strain>
    </source>
</reference>
<organism evidence="3 4">
    <name type="scientific">Cetraspora pellucida</name>
    <dbReference type="NCBI Taxonomy" id="1433469"/>
    <lineage>
        <taxon>Eukaryota</taxon>
        <taxon>Fungi</taxon>
        <taxon>Fungi incertae sedis</taxon>
        <taxon>Mucoromycota</taxon>
        <taxon>Glomeromycotina</taxon>
        <taxon>Glomeromycetes</taxon>
        <taxon>Diversisporales</taxon>
        <taxon>Gigasporaceae</taxon>
        <taxon>Cetraspora</taxon>
    </lineage>
</organism>
<dbReference type="PANTHER" id="PTHR31669">
    <property type="entry name" value="PROTEIN FAR1-RELATED SEQUENCE 10-RELATED"/>
    <property type="match status" value="1"/>
</dbReference>
<protein>
    <submittedName>
        <fullName evidence="3">2376_t:CDS:1</fullName>
    </submittedName>
</protein>
<dbReference type="PANTHER" id="PTHR31669:SF251">
    <property type="entry name" value="PROTEIN FAR1-RELATED SEQUENCE"/>
    <property type="match status" value="1"/>
</dbReference>
<evidence type="ECO:0000256" key="1">
    <source>
        <dbReference type="SAM" id="MobiDB-lite"/>
    </source>
</evidence>
<sequence length="284" mass="32793">MKGFFSLQILNITEATEVDIDDIQAINEVEDTNSSVFFKEVVNSDLFKEIIRKCTYLYDHAHSYNSKSKKDTVTKKINCPFLINTSCLKSNNPAFHVYINKIVYDHNHLLSIELISFEESKKFTSEILKDIKFLTTHCKFEATVQYRFLEALLPDKSTELHVWMFNKVLKATEKQPAVIITDADPAIESAIHQIFTQSYQIYCAFHLTQNINKHLRNSLGGDYSKFIEAFYICKNSLGKETFEKRFKNICQNFPNSSSDEGNSNKGNQEFILLNSKKKRSKGHP</sequence>
<name>A0A9N9CBQ3_9GLOM</name>
<dbReference type="InterPro" id="IPR031052">
    <property type="entry name" value="FHY3/FAR1"/>
</dbReference>
<dbReference type="AlphaFoldDB" id="A0A9N9CBQ3"/>
<dbReference type="GO" id="GO:0006355">
    <property type="term" value="P:regulation of DNA-templated transcription"/>
    <property type="evidence" value="ECO:0007669"/>
    <property type="project" value="InterPro"/>
</dbReference>
<proteinExistence type="predicted"/>
<dbReference type="OrthoDB" id="2424309at2759"/>
<keyword evidence="4" id="KW-1185">Reference proteome</keyword>
<comment type="caution">
    <text evidence="3">The sequence shown here is derived from an EMBL/GenBank/DDBJ whole genome shotgun (WGS) entry which is preliminary data.</text>
</comment>
<dbReference type="EMBL" id="CAJVQA010004316">
    <property type="protein sequence ID" value="CAG8596129.1"/>
    <property type="molecule type" value="Genomic_DNA"/>
</dbReference>
<dbReference type="Pfam" id="PF10551">
    <property type="entry name" value="MULE"/>
    <property type="match status" value="1"/>
</dbReference>
<feature type="region of interest" description="Disordered" evidence="1">
    <location>
        <begin position="256"/>
        <end position="284"/>
    </location>
</feature>
<feature type="non-terminal residue" evidence="3">
    <location>
        <position position="284"/>
    </location>
</feature>
<accession>A0A9N9CBQ3</accession>
<gene>
    <name evidence="3" type="ORF">CPELLU_LOCUS6768</name>
</gene>
<evidence type="ECO:0000259" key="2">
    <source>
        <dbReference type="Pfam" id="PF10551"/>
    </source>
</evidence>
<evidence type="ECO:0000313" key="3">
    <source>
        <dbReference type="EMBL" id="CAG8596129.1"/>
    </source>
</evidence>
<feature type="domain" description="MULE transposase" evidence="2">
    <location>
        <begin position="146"/>
        <end position="210"/>
    </location>
</feature>